<proteinExistence type="predicted"/>
<sequence>MSNSLYERELEQFFDTAIVQDSDITCAVSGKYVAISESRFAGVFNLPTDGLTDLSEVPNHLVMQARTVFARLGRPAVTLGKAKTFPPLKILSKKTVNTYVATNKTIDACGDAEEPAVAEVAIIKKKAVSKKRPAVAYDASAVKKKRTKSGKDARIKEAEDKIQEQHLIIEALVEEKASLLQTIQGLQEDNDAPAPFDDEWEEESEEYPEEEGFEDIPVGARLRPDSQGIWHFKVGGGRSPQSGPRMESGLLRQSALEDLTNLPRTESPRQGDRNKSDHTINGGGAAVRRRVEEGRRPTCVTLNGSGIKLAMGPQPLRLRNHNFGLAHRIMVKRLATSPHDPLGVTDSSCKNQLVMVSVQYGPFNTYIPIRSTTIGKSRVSRDPIAMHTSWRSNSDIASVTRQTHLPKTHPLLWPEIYHTIISSDSIGYPRIKVSGESSTMKHRLLHASRPHPIPSPNDPK</sequence>
<evidence type="ECO:0000313" key="3">
    <source>
        <dbReference type="Proteomes" id="UP000250235"/>
    </source>
</evidence>
<feature type="compositionally biased region" description="Basic and acidic residues" evidence="1">
    <location>
        <begin position="266"/>
        <end position="278"/>
    </location>
</feature>
<reference evidence="2 3" key="1">
    <citation type="journal article" date="2015" name="Proc. Natl. Acad. Sci. U.S.A.">
        <title>The resurrection genome of Boea hygrometrica: A blueprint for survival of dehydration.</title>
        <authorList>
            <person name="Xiao L."/>
            <person name="Yang G."/>
            <person name="Zhang L."/>
            <person name="Yang X."/>
            <person name="Zhao S."/>
            <person name="Ji Z."/>
            <person name="Zhou Q."/>
            <person name="Hu M."/>
            <person name="Wang Y."/>
            <person name="Chen M."/>
            <person name="Xu Y."/>
            <person name="Jin H."/>
            <person name="Xiao X."/>
            <person name="Hu G."/>
            <person name="Bao F."/>
            <person name="Hu Y."/>
            <person name="Wan P."/>
            <person name="Li L."/>
            <person name="Deng X."/>
            <person name="Kuang T."/>
            <person name="Xiang C."/>
            <person name="Zhu J.K."/>
            <person name="Oliver M.J."/>
            <person name="He Y."/>
        </authorList>
    </citation>
    <scope>NUCLEOTIDE SEQUENCE [LARGE SCALE GENOMIC DNA]</scope>
    <source>
        <strain evidence="3">cv. XS01</strain>
    </source>
</reference>
<feature type="region of interest" description="Disordered" evidence="1">
    <location>
        <begin position="186"/>
        <end position="213"/>
    </location>
</feature>
<feature type="compositionally biased region" description="Acidic residues" evidence="1">
    <location>
        <begin position="188"/>
        <end position="213"/>
    </location>
</feature>
<organism evidence="2 3">
    <name type="scientific">Dorcoceras hygrometricum</name>
    <dbReference type="NCBI Taxonomy" id="472368"/>
    <lineage>
        <taxon>Eukaryota</taxon>
        <taxon>Viridiplantae</taxon>
        <taxon>Streptophyta</taxon>
        <taxon>Embryophyta</taxon>
        <taxon>Tracheophyta</taxon>
        <taxon>Spermatophyta</taxon>
        <taxon>Magnoliopsida</taxon>
        <taxon>eudicotyledons</taxon>
        <taxon>Gunneridae</taxon>
        <taxon>Pentapetalae</taxon>
        <taxon>asterids</taxon>
        <taxon>lamiids</taxon>
        <taxon>Lamiales</taxon>
        <taxon>Gesneriaceae</taxon>
        <taxon>Didymocarpoideae</taxon>
        <taxon>Trichosporeae</taxon>
        <taxon>Loxocarpinae</taxon>
        <taxon>Dorcoceras</taxon>
    </lineage>
</organism>
<evidence type="ECO:0000313" key="2">
    <source>
        <dbReference type="EMBL" id="KZV55230.1"/>
    </source>
</evidence>
<accession>A0A2Z7D815</accession>
<dbReference type="Proteomes" id="UP000250235">
    <property type="component" value="Unassembled WGS sequence"/>
</dbReference>
<evidence type="ECO:0000256" key="1">
    <source>
        <dbReference type="SAM" id="MobiDB-lite"/>
    </source>
</evidence>
<dbReference type="AlphaFoldDB" id="A0A2Z7D815"/>
<gene>
    <name evidence="2" type="ORF">F511_29560</name>
</gene>
<name>A0A2Z7D815_9LAMI</name>
<dbReference type="EMBL" id="KQ988991">
    <property type="protein sequence ID" value="KZV55230.1"/>
    <property type="molecule type" value="Genomic_DNA"/>
</dbReference>
<protein>
    <submittedName>
        <fullName evidence="2">Uncharacterized protein</fullName>
    </submittedName>
</protein>
<keyword evidence="3" id="KW-1185">Reference proteome</keyword>
<feature type="region of interest" description="Disordered" evidence="1">
    <location>
        <begin position="257"/>
        <end position="292"/>
    </location>
</feature>